<dbReference type="OrthoDB" id="1806297at2"/>
<dbReference type="PANTHER" id="PTHR35007">
    <property type="entry name" value="INTEGRAL MEMBRANE PROTEIN-RELATED"/>
    <property type="match status" value="1"/>
</dbReference>
<reference evidence="3" key="1">
    <citation type="submission" date="2016-10" db="EMBL/GenBank/DDBJ databases">
        <authorList>
            <person name="Varghese N."/>
            <person name="Submissions S."/>
        </authorList>
    </citation>
    <scope>NUCLEOTIDE SEQUENCE [LARGE SCALE GENOMIC DNA]</scope>
    <source>
        <strain evidence="3">DSM 17038</strain>
    </source>
</reference>
<keyword evidence="1" id="KW-0812">Transmembrane</keyword>
<dbReference type="AlphaFoldDB" id="A0A1I2Z7Z6"/>
<keyword evidence="1" id="KW-0472">Membrane</keyword>
<keyword evidence="3" id="KW-1185">Reference proteome</keyword>
<dbReference type="EMBL" id="FOOX01000025">
    <property type="protein sequence ID" value="SFH33914.1"/>
    <property type="molecule type" value="Genomic_DNA"/>
</dbReference>
<evidence type="ECO:0000313" key="3">
    <source>
        <dbReference type="Proteomes" id="UP000199337"/>
    </source>
</evidence>
<sequence length="253" mass="28909">MAVISWLSMRVRIPRPIELFLMLSRTGSTEESLKALDKRLRALNIPVSGEMFAALKTAVTTILLIAGAIILSSDLTIGAMLLIIAYLVWKMSYRLLELLEKRKRKELVNDFTFMVNQVRIYTKAADLYQAMKIVPYTIKGEMGRELRLLSADMEMSPLTEALDSFAKRCGIKEAEYFTQIVLLGIRMGADVNVDKVLSSYAKMLHQRRVGKIKRWIKLQPILITILPALLLWIFMLMFIVPFYTDIIGKMSNI</sequence>
<organism evidence="2 3">
    <name type="scientific">Desulfotruncus arcticus DSM 17038</name>
    <dbReference type="NCBI Taxonomy" id="1121424"/>
    <lineage>
        <taxon>Bacteria</taxon>
        <taxon>Bacillati</taxon>
        <taxon>Bacillota</taxon>
        <taxon>Clostridia</taxon>
        <taxon>Eubacteriales</taxon>
        <taxon>Desulfallaceae</taxon>
        <taxon>Desulfotruncus</taxon>
    </lineage>
</organism>
<proteinExistence type="predicted"/>
<evidence type="ECO:0000313" key="2">
    <source>
        <dbReference type="EMBL" id="SFH33914.1"/>
    </source>
</evidence>
<dbReference type="Proteomes" id="UP000199337">
    <property type="component" value="Unassembled WGS sequence"/>
</dbReference>
<name>A0A1I2Z7Z6_9FIRM</name>
<protein>
    <submittedName>
        <fullName evidence="2">Type II secretion system (T2SS), protein F</fullName>
    </submittedName>
</protein>
<accession>A0A1I2Z7Z6</accession>
<evidence type="ECO:0000256" key="1">
    <source>
        <dbReference type="SAM" id="Phobius"/>
    </source>
</evidence>
<dbReference type="PANTHER" id="PTHR35007:SF2">
    <property type="entry name" value="PILUS ASSEMBLE PROTEIN"/>
    <property type="match status" value="1"/>
</dbReference>
<gene>
    <name evidence="2" type="ORF">SAMN05660649_04804</name>
</gene>
<feature type="transmembrane region" description="Helical" evidence="1">
    <location>
        <begin position="221"/>
        <end position="243"/>
    </location>
</feature>
<keyword evidence="1" id="KW-1133">Transmembrane helix</keyword>
<dbReference type="STRING" id="341036.SAMN05660649_04804"/>